<evidence type="ECO:0000256" key="2">
    <source>
        <dbReference type="SAM" id="Phobius"/>
    </source>
</evidence>
<dbReference type="OrthoDB" id="5429115at2759"/>
<organism evidence="3 4">
    <name type="scientific">Lachnellula suecica</name>
    <dbReference type="NCBI Taxonomy" id="602035"/>
    <lineage>
        <taxon>Eukaryota</taxon>
        <taxon>Fungi</taxon>
        <taxon>Dikarya</taxon>
        <taxon>Ascomycota</taxon>
        <taxon>Pezizomycotina</taxon>
        <taxon>Leotiomycetes</taxon>
        <taxon>Helotiales</taxon>
        <taxon>Lachnaceae</taxon>
        <taxon>Lachnellula</taxon>
    </lineage>
</organism>
<name>A0A8T9BW84_9HELO</name>
<dbReference type="GO" id="GO:0000724">
    <property type="term" value="P:double-strand break repair via homologous recombination"/>
    <property type="evidence" value="ECO:0007669"/>
    <property type="project" value="TreeGrafter"/>
</dbReference>
<dbReference type="GO" id="GO:0009378">
    <property type="term" value="F:four-way junction helicase activity"/>
    <property type="evidence" value="ECO:0007669"/>
    <property type="project" value="TreeGrafter"/>
</dbReference>
<dbReference type="GO" id="GO:0005694">
    <property type="term" value="C:chromosome"/>
    <property type="evidence" value="ECO:0007669"/>
    <property type="project" value="TreeGrafter"/>
</dbReference>
<gene>
    <name evidence="3" type="primary">RECQL5</name>
    <name evidence="3" type="ORF">LSUE1_G006898</name>
</gene>
<evidence type="ECO:0000313" key="3">
    <source>
        <dbReference type="EMBL" id="TVY62817.1"/>
    </source>
</evidence>
<dbReference type="Gene3D" id="3.40.50.300">
    <property type="entry name" value="P-loop containing nucleotide triphosphate hydrolases"/>
    <property type="match status" value="2"/>
</dbReference>
<keyword evidence="3" id="KW-0378">Hydrolase</keyword>
<proteinExistence type="inferred from homology"/>
<dbReference type="GO" id="GO:0043138">
    <property type="term" value="F:3'-5' DNA helicase activity"/>
    <property type="evidence" value="ECO:0007669"/>
    <property type="project" value="TreeGrafter"/>
</dbReference>
<keyword evidence="2" id="KW-1133">Transmembrane helix</keyword>
<keyword evidence="3" id="KW-0547">Nucleotide-binding</keyword>
<keyword evidence="2" id="KW-0472">Membrane</keyword>
<keyword evidence="3" id="KW-0067">ATP-binding</keyword>
<keyword evidence="4" id="KW-1185">Reference proteome</keyword>
<comment type="caution">
    <text evidence="3">The sequence shown here is derived from an EMBL/GenBank/DDBJ whole genome shotgun (WGS) entry which is preliminary data.</text>
</comment>
<dbReference type="Proteomes" id="UP000469558">
    <property type="component" value="Unassembled WGS sequence"/>
</dbReference>
<dbReference type="SUPFAM" id="SSF52540">
    <property type="entry name" value="P-loop containing nucleoside triphosphate hydrolases"/>
    <property type="match status" value="1"/>
</dbReference>
<feature type="transmembrane region" description="Helical" evidence="2">
    <location>
        <begin position="28"/>
        <end position="49"/>
    </location>
</feature>
<dbReference type="PANTHER" id="PTHR13710:SF154">
    <property type="entry name" value="RECQ HELICASE, PUTATIVE (AFU_ORTHOLOGUE AFUA_6G14720)-RELATED"/>
    <property type="match status" value="1"/>
</dbReference>
<dbReference type="AlphaFoldDB" id="A0A8T9BW84"/>
<comment type="similarity">
    <text evidence="1">Belongs to the helicase family. RecQ subfamily.</text>
</comment>
<accession>A0A8T9BW84</accession>
<keyword evidence="3" id="KW-0347">Helicase</keyword>
<sequence>MQERAMITVISGTEQVVIVLGTREGKSMLFMLPCILFDTGITILILPLVSLRGDLLRRVWTPHETRTAPLVFISAEAAGTKAFRAYAYKLAATSDLGRIVLDEAHFIMTASEYRAAMVDLALIRGFVYLIATLPPTLQAQFEVQNNLINPKIICALINRRNLFYIIERVTGPRRLLEKGARRAKDAWEGS</sequence>
<evidence type="ECO:0000313" key="4">
    <source>
        <dbReference type="Proteomes" id="UP000469558"/>
    </source>
</evidence>
<dbReference type="PANTHER" id="PTHR13710">
    <property type="entry name" value="DNA HELICASE RECQ FAMILY MEMBER"/>
    <property type="match status" value="1"/>
</dbReference>
<reference evidence="3 4" key="1">
    <citation type="submission" date="2018-05" db="EMBL/GenBank/DDBJ databases">
        <title>Genome sequencing and assembly of the regulated plant pathogen Lachnellula willkommii and related sister species for the development of diagnostic species identification markers.</title>
        <authorList>
            <person name="Giroux E."/>
            <person name="Bilodeau G."/>
        </authorList>
    </citation>
    <scope>NUCLEOTIDE SEQUENCE [LARGE SCALE GENOMIC DNA]</scope>
    <source>
        <strain evidence="3 4">CBS 268.59</strain>
    </source>
</reference>
<protein>
    <submittedName>
        <fullName evidence="3">ATP-dependent DNA helicase Q5</fullName>
    </submittedName>
</protein>
<keyword evidence="2" id="KW-0812">Transmembrane</keyword>
<dbReference type="InterPro" id="IPR027417">
    <property type="entry name" value="P-loop_NTPase"/>
</dbReference>
<dbReference type="EMBL" id="QGMK01001904">
    <property type="protein sequence ID" value="TVY62817.1"/>
    <property type="molecule type" value="Genomic_DNA"/>
</dbReference>
<dbReference type="GO" id="GO:0005737">
    <property type="term" value="C:cytoplasm"/>
    <property type="evidence" value="ECO:0007669"/>
    <property type="project" value="TreeGrafter"/>
</dbReference>
<evidence type="ECO:0000256" key="1">
    <source>
        <dbReference type="ARBA" id="ARBA00005446"/>
    </source>
</evidence>